<feature type="non-terminal residue" evidence="1">
    <location>
        <position position="1"/>
    </location>
</feature>
<name>A0ACA9RYY8_9GLOM</name>
<evidence type="ECO:0000313" key="1">
    <source>
        <dbReference type="EMBL" id="CAG8817384.1"/>
    </source>
</evidence>
<keyword evidence="2" id="KW-1185">Reference proteome</keyword>
<evidence type="ECO:0000313" key="2">
    <source>
        <dbReference type="Proteomes" id="UP000789920"/>
    </source>
</evidence>
<proteinExistence type="predicted"/>
<accession>A0ACA9RYY8</accession>
<dbReference type="Proteomes" id="UP000789920">
    <property type="component" value="Unassembled WGS sequence"/>
</dbReference>
<protein>
    <submittedName>
        <fullName evidence="1">26684_t:CDS:1</fullName>
    </submittedName>
</protein>
<gene>
    <name evidence="1" type="ORF">RPERSI_LOCUS24671</name>
</gene>
<dbReference type="EMBL" id="CAJVQC010079750">
    <property type="protein sequence ID" value="CAG8817384.1"/>
    <property type="molecule type" value="Genomic_DNA"/>
</dbReference>
<organism evidence="1 2">
    <name type="scientific">Racocetra persica</name>
    <dbReference type="NCBI Taxonomy" id="160502"/>
    <lineage>
        <taxon>Eukaryota</taxon>
        <taxon>Fungi</taxon>
        <taxon>Fungi incertae sedis</taxon>
        <taxon>Mucoromycota</taxon>
        <taxon>Glomeromycotina</taxon>
        <taxon>Glomeromycetes</taxon>
        <taxon>Diversisporales</taxon>
        <taxon>Gigasporaceae</taxon>
        <taxon>Racocetra</taxon>
    </lineage>
</organism>
<sequence>ARGSDHTERSAWKASYDNFPTLIFNIRVDIMEDGRERKCLLQKMIIHHVKFGRMRELRGWSNLKTQEQREFEKFLERIEDPNNHEGINYDLPENPTSLQVAKYKLCKKILAYQIGNNLTDKEIAARINLSIAETEDILFCCIEKFTLDRLLTYASQLLSPAEVNVSVEQKEPAIHARV</sequence>
<comment type="caution">
    <text evidence="1">The sequence shown here is derived from an EMBL/GenBank/DDBJ whole genome shotgun (WGS) entry which is preliminary data.</text>
</comment>
<reference evidence="1" key="1">
    <citation type="submission" date="2021-06" db="EMBL/GenBank/DDBJ databases">
        <authorList>
            <person name="Kallberg Y."/>
            <person name="Tangrot J."/>
            <person name="Rosling A."/>
        </authorList>
    </citation>
    <scope>NUCLEOTIDE SEQUENCE</scope>
    <source>
        <strain evidence="1">MA461A</strain>
    </source>
</reference>